<dbReference type="PANTHER" id="PTHR43706">
    <property type="entry name" value="NADH DEHYDROGENASE"/>
    <property type="match status" value="1"/>
</dbReference>
<comment type="caution">
    <text evidence="9">The sequence shown here is derived from an EMBL/GenBank/DDBJ whole genome shotgun (WGS) entry which is preliminary data.</text>
</comment>
<evidence type="ECO:0000256" key="6">
    <source>
        <dbReference type="ARBA" id="ARBA00023027"/>
    </source>
</evidence>
<sequence>MVDSVRERTHEVVILGAGFAGVSAAKELAAHGVDVLLLDKNNYHQFQPLIYQVATAQLANRDVARPLRSIFRRDRSVRVTTAEITRIDPATRTVTTADGLTFRGRVLVIAAGAEVNFFGIPGAAEYSFPLYSLNDATRLRSRLLGVLDAADRDPRYIEQGALNVVVVGGGATGVETAGAVAESMREVVPAYLSKDLAKAGKVYLVDMLPDILMPFSEKSRKYAAEQLRAAGVEMKLGISVTEVRKDGVVLKDGSFIPSRTVVWAGGLKARSLLGDAGLPQGKGGRIDVAADLTVPGFEGVYALGDSANITDDANGNKLPQLGAVAMQSGEWAARNILADLRGGQRRPFAYRDKGIMAMIGRGSAIAELGSKRMHFAGPLAFLAWLGVHVILLSGVREKIGALVSWFWDYGTRRRPQIVVDRPEAYRIDWGAHEEDRSDSATGARSHASA</sequence>
<dbReference type="Pfam" id="PF07992">
    <property type="entry name" value="Pyr_redox_2"/>
    <property type="match status" value="1"/>
</dbReference>
<dbReference type="PRINTS" id="PR00368">
    <property type="entry name" value="FADPNR"/>
</dbReference>
<comment type="catalytic activity">
    <reaction evidence="7">
        <text>a quinone + NADH + H(+) = a quinol + NAD(+)</text>
        <dbReference type="Rhea" id="RHEA:46160"/>
        <dbReference type="ChEBI" id="CHEBI:15378"/>
        <dbReference type="ChEBI" id="CHEBI:24646"/>
        <dbReference type="ChEBI" id="CHEBI:57540"/>
        <dbReference type="ChEBI" id="CHEBI:57945"/>
        <dbReference type="ChEBI" id="CHEBI:132124"/>
        <dbReference type="EC" id="1.6.5.9"/>
    </reaction>
</comment>
<evidence type="ECO:0000259" key="8">
    <source>
        <dbReference type="Pfam" id="PF07992"/>
    </source>
</evidence>
<evidence type="ECO:0000256" key="1">
    <source>
        <dbReference type="ARBA" id="ARBA00005272"/>
    </source>
</evidence>
<proteinExistence type="inferred from homology"/>
<evidence type="ECO:0000256" key="3">
    <source>
        <dbReference type="ARBA" id="ARBA00022630"/>
    </source>
</evidence>
<dbReference type="InterPro" id="IPR036188">
    <property type="entry name" value="FAD/NAD-bd_sf"/>
</dbReference>
<keyword evidence="4" id="KW-0274">FAD</keyword>
<dbReference type="EMBL" id="BAABIB010000169">
    <property type="protein sequence ID" value="GAA4670658.1"/>
    <property type="molecule type" value="Genomic_DNA"/>
</dbReference>
<evidence type="ECO:0000313" key="10">
    <source>
        <dbReference type="Proteomes" id="UP001500192"/>
    </source>
</evidence>
<evidence type="ECO:0000256" key="2">
    <source>
        <dbReference type="ARBA" id="ARBA00012637"/>
    </source>
</evidence>
<evidence type="ECO:0000256" key="4">
    <source>
        <dbReference type="ARBA" id="ARBA00022827"/>
    </source>
</evidence>
<dbReference type="SUPFAM" id="SSF51905">
    <property type="entry name" value="FAD/NAD(P)-binding domain"/>
    <property type="match status" value="1"/>
</dbReference>
<dbReference type="PRINTS" id="PR00411">
    <property type="entry name" value="PNDRDTASEI"/>
</dbReference>
<feature type="domain" description="FAD/NAD(P)-binding" evidence="8">
    <location>
        <begin position="11"/>
        <end position="329"/>
    </location>
</feature>
<keyword evidence="5" id="KW-0560">Oxidoreductase</keyword>
<name>A0ABP8VSP3_9PSEU</name>
<comment type="similarity">
    <text evidence="1">Belongs to the NADH dehydrogenase family.</text>
</comment>
<organism evidence="9 10">
    <name type="scientific">Amycolatopsis dongchuanensis</name>
    <dbReference type="NCBI Taxonomy" id="1070866"/>
    <lineage>
        <taxon>Bacteria</taxon>
        <taxon>Bacillati</taxon>
        <taxon>Actinomycetota</taxon>
        <taxon>Actinomycetes</taxon>
        <taxon>Pseudonocardiales</taxon>
        <taxon>Pseudonocardiaceae</taxon>
        <taxon>Amycolatopsis</taxon>
    </lineage>
</organism>
<accession>A0ABP8VSP3</accession>
<dbReference type="Gene3D" id="3.50.50.100">
    <property type="match status" value="1"/>
</dbReference>
<dbReference type="EC" id="1.6.5.9" evidence="2"/>
<dbReference type="Proteomes" id="UP001500192">
    <property type="component" value="Unassembled WGS sequence"/>
</dbReference>
<dbReference type="PANTHER" id="PTHR43706:SF47">
    <property type="entry name" value="EXTERNAL NADH-UBIQUINONE OXIDOREDUCTASE 1, MITOCHONDRIAL-RELATED"/>
    <property type="match status" value="1"/>
</dbReference>
<gene>
    <name evidence="9" type="ORF">GCM10023214_76740</name>
</gene>
<reference evidence="10" key="1">
    <citation type="journal article" date="2019" name="Int. J. Syst. Evol. Microbiol.">
        <title>The Global Catalogue of Microorganisms (GCM) 10K type strain sequencing project: providing services to taxonomists for standard genome sequencing and annotation.</title>
        <authorList>
            <consortium name="The Broad Institute Genomics Platform"/>
            <consortium name="The Broad Institute Genome Sequencing Center for Infectious Disease"/>
            <person name="Wu L."/>
            <person name="Ma J."/>
        </authorList>
    </citation>
    <scope>NUCLEOTIDE SEQUENCE [LARGE SCALE GENOMIC DNA]</scope>
    <source>
        <strain evidence="10">JCM 18054</strain>
    </source>
</reference>
<protein>
    <recommendedName>
        <fullName evidence="2">NADH:ubiquinone reductase (non-electrogenic)</fullName>
        <ecNumber evidence="2">1.6.5.9</ecNumber>
    </recommendedName>
</protein>
<evidence type="ECO:0000313" key="9">
    <source>
        <dbReference type="EMBL" id="GAA4670658.1"/>
    </source>
</evidence>
<keyword evidence="10" id="KW-1185">Reference proteome</keyword>
<dbReference type="InterPro" id="IPR023753">
    <property type="entry name" value="FAD/NAD-binding_dom"/>
</dbReference>
<dbReference type="InterPro" id="IPR045024">
    <property type="entry name" value="NDH-2"/>
</dbReference>
<keyword evidence="6" id="KW-0520">NAD</keyword>
<evidence type="ECO:0000256" key="5">
    <source>
        <dbReference type="ARBA" id="ARBA00023002"/>
    </source>
</evidence>
<keyword evidence="3" id="KW-0285">Flavoprotein</keyword>
<evidence type="ECO:0000256" key="7">
    <source>
        <dbReference type="ARBA" id="ARBA00047599"/>
    </source>
</evidence>